<dbReference type="Pfam" id="PF08757">
    <property type="entry name" value="CotH"/>
    <property type="match status" value="1"/>
</dbReference>
<dbReference type="EMBL" id="JAELUP010000107">
    <property type="protein sequence ID" value="MBJ6363864.1"/>
    <property type="molecule type" value="Genomic_DNA"/>
</dbReference>
<comment type="caution">
    <text evidence="1">The sequence shown here is derived from an EMBL/GenBank/DDBJ whole genome shotgun (WGS) entry which is preliminary data.</text>
</comment>
<evidence type="ECO:0000313" key="2">
    <source>
        <dbReference type="Proteomes" id="UP000640274"/>
    </source>
</evidence>
<proteinExistence type="predicted"/>
<gene>
    <name evidence="1" type="ORF">JFN88_21865</name>
</gene>
<dbReference type="RefSeq" id="WP_199021459.1">
    <property type="nucleotide sequence ID" value="NZ_JAELUP010000107.1"/>
</dbReference>
<sequence>MPVEALPLRSIHIDSNEIKRMQEEDVWSTRFIQVTLEMDGIAMPARIRHRGGHTRLYPKKSYEVVLDNGTALQWNAEYDDPSMLRNALSFHYFNTIGVEAPGTKHCNVEWNGQPLGVYLEIESVDQAFFERRGLECRSIHYAVNDSANFRLTDPITRKRKTSWYEGYELKLGKKADRSRLIAFIRKLHQTKGRELRSHLLERLDTPQYLKWLAGAVLTGNYDGFDQNYALYEVKQGGKYRIAPWDYEGTWGRNCYGKPCGAELVRVQGYNRLTKLVLAVPTCRSYYRNLLTELLDTSFTERELGPLVQAMHQSIAQNIQRDVTRKWSYTAFENEYSMIMNYIRERRRVIQKELKQWRRADRQKIPMLK</sequence>
<keyword evidence="1" id="KW-0418">Kinase</keyword>
<dbReference type="InterPro" id="IPR014867">
    <property type="entry name" value="Spore_coat_CotH_CotH2/3/7"/>
</dbReference>
<accession>A0A934MT40</accession>
<dbReference type="GO" id="GO:0016301">
    <property type="term" value="F:kinase activity"/>
    <property type="evidence" value="ECO:0007669"/>
    <property type="project" value="UniProtKB-KW"/>
</dbReference>
<name>A0A934MT40_9BACL</name>
<organism evidence="1 2">
    <name type="scientific">Paenibacillus roseus</name>
    <dbReference type="NCBI Taxonomy" id="2798579"/>
    <lineage>
        <taxon>Bacteria</taxon>
        <taxon>Bacillati</taxon>
        <taxon>Bacillota</taxon>
        <taxon>Bacilli</taxon>
        <taxon>Bacillales</taxon>
        <taxon>Paenibacillaceae</taxon>
        <taxon>Paenibacillus</taxon>
    </lineage>
</organism>
<reference evidence="1" key="1">
    <citation type="submission" date="2020-12" db="EMBL/GenBank/DDBJ databases">
        <authorList>
            <person name="Huq M.A."/>
        </authorList>
    </citation>
    <scope>NUCLEOTIDE SEQUENCE</scope>
    <source>
        <strain evidence="1">MAHUQ-46</strain>
    </source>
</reference>
<keyword evidence="1" id="KW-0808">Transferase</keyword>
<keyword evidence="2" id="KW-1185">Reference proteome</keyword>
<dbReference type="Proteomes" id="UP000640274">
    <property type="component" value="Unassembled WGS sequence"/>
</dbReference>
<dbReference type="PANTHER" id="PTHR40050:SF1">
    <property type="entry name" value="INNER SPORE COAT PROTEIN H"/>
    <property type="match status" value="1"/>
</dbReference>
<protein>
    <submittedName>
        <fullName evidence="1">CotH kinase family protein</fullName>
    </submittedName>
</protein>
<evidence type="ECO:0000313" key="1">
    <source>
        <dbReference type="EMBL" id="MBJ6363864.1"/>
    </source>
</evidence>
<dbReference type="PANTHER" id="PTHR40050">
    <property type="entry name" value="INNER SPORE COAT PROTEIN H"/>
    <property type="match status" value="1"/>
</dbReference>
<dbReference type="AlphaFoldDB" id="A0A934MT40"/>